<protein>
    <submittedName>
        <fullName evidence="1">Uncharacterized protein</fullName>
    </submittedName>
</protein>
<dbReference type="Proteomes" id="UP000008710">
    <property type="component" value="Plasmid pRHL2"/>
</dbReference>
<dbReference type="AlphaFoldDB" id="Q0RVT7"/>
<keyword evidence="1" id="KW-0614">Plasmid</keyword>
<evidence type="ECO:0000313" key="2">
    <source>
        <dbReference type="Proteomes" id="UP000008710"/>
    </source>
</evidence>
<dbReference type="EMBL" id="CP000433">
    <property type="protein sequence ID" value="ABH00599.1"/>
    <property type="molecule type" value="Genomic_DNA"/>
</dbReference>
<gene>
    <name evidence="1" type="ordered locus">RHA1_ro10410</name>
</gene>
<reference evidence="2" key="1">
    <citation type="journal article" date="2006" name="Proc. Natl. Acad. Sci. U.S.A.">
        <title>The complete genome of Rhodococcus sp. RHA1 provides insights into a catabolic powerhouse.</title>
        <authorList>
            <person name="McLeod M.P."/>
            <person name="Warren R.L."/>
            <person name="Hsiao W.W.L."/>
            <person name="Araki N."/>
            <person name="Myhre M."/>
            <person name="Fernandes C."/>
            <person name="Miyazawa D."/>
            <person name="Wong W."/>
            <person name="Lillquist A.L."/>
            <person name="Wang D."/>
            <person name="Dosanjh M."/>
            <person name="Hara H."/>
            <person name="Petrescu A."/>
            <person name="Morin R.D."/>
            <person name="Yang G."/>
            <person name="Stott J.M."/>
            <person name="Schein J.E."/>
            <person name="Shin H."/>
            <person name="Smailus D."/>
            <person name="Siddiqui A.S."/>
            <person name="Marra M.A."/>
            <person name="Jones S.J.M."/>
            <person name="Holt R."/>
            <person name="Brinkman F.S.L."/>
            <person name="Miyauchi K."/>
            <person name="Fukuda M."/>
            <person name="Davies J.E."/>
            <person name="Mohn W.W."/>
            <person name="Eltis L.D."/>
        </authorList>
    </citation>
    <scope>NUCLEOTIDE SEQUENCE [LARGE SCALE GENOMIC DNA]</scope>
    <source>
        <strain evidence="2">RHA1</strain>
    </source>
</reference>
<sequence>MPDERFGMPPRAAAVAAGALTRIDRLGLEVTRASADSVRGSAEPHRAVLLRRKVRRRFPRSQDWPRLLCSAASCGLAGGAFSLSATIAGTWVWTGSRGPVQ</sequence>
<geneLocation type="plasmid" evidence="1 2">
    <name>pRHL2</name>
</geneLocation>
<organism evidence="1 2">
    <name type="scientific">Rhodococcus jostii (strain RHA1)</name>
    <dbReference type="NCBI Taxonomy" id="101510"/>
    <lineage>
        <taxon>Bacteria</taxon>
        <taxon>Bacillati</taxon>
        <taxon>Actinomycetota</taxon>
        <taxon>Actinomycetes</taxon>
        <taxon>Mycobacteriales</taxon>
        <taxon>Nocardiaceae</taxon>
        <taxon>Rhodococcus</taxon>
    </lineage>
</organism>
<name>Q0RVT7_RHOJR</name>
<dbReference type="HOGENOM" id="CLU_2289467_0_0_11"/>
<proteinExistence type="predicted"/>
<dbReference type="KEGG" id="rha:RHA1_ro10410"/>
<evidence type="ECO:0000313" key="1">
    <source>
        <dbReference type="EMBL" id="ABH00599.1"/>
    </source>
</evidence>
<accession>Q0RVT7</accession>